<comment type="caution">
    <text evidence="2">The sequence shown here is derived from an EMBL/GenBank/DDBJ whole genome shotgun (WGS) entry which is preliminary data.</text>
</comment>
<dbReference type="Proteomes" id="UP001345963">
    <property type="component" value="Unassembled WGS sequence"/>
</dbReference>
<evidence type="ECO:0000313" key="3">
    <source>
        <dbReference type="Proteomes" id="UP001345963"/>
    </source>
</evidence>
<gene>
    <name evidence="2" type="ORF">ATANTOWER_026985</name>
</gene>
<organism evidence="2 3">
    <name type="scientific">Ataeniobius toweri</name>
    <dbReference type="NCBI Taxonomy" id="208326"/>
    <lineage>
        <taxon>Eukaryota</taxon>
        <taxon>Metazoa</taxon>
        <taxon>Chordata</taxon>
        <taxon>Craniata</taxon>
        <taxon>Vertebrata</taxon>
        <taxon>Euteleostomi</taxon>
        <taxon>Actinopterygii</taxon>
        <taxon>Neopterygii</taxon>
        <taxon>Teleostei</taxon>
        <taxon>Neoteleostei</taxon>
        <taxon>Acanthomorphata</taxon>
        <taxon>Ovalentaria</taxon>
        <taxon>Atherinomorphae</taxon>
        <taxon>Cyprinodontiformes</taxon>
        <taxon>Goodeidae</taxon>
        <taxon>Ataeniobius</taxon>
    </lineage>
</organism>
<name>A0ABU7BTR2_9TELE</name>
<sequence>MRHYVTSTVTWYARQKIFRMIRRHLLSRWISHPSRLHCLPSTDRKKLGHKRDIENTNWK</sequence>
<evidence type="ECO:0000313" key="2">
    <source>
        <dbReference type="EMBL" id="MED6253336.1"/>
    </source>
</evidence>
<proteinExistence type="predicted"/>
<reference evidence="2 3" key="1">
    <citation type="submission" date="2021-07" db="EMBL/GenBank/DDBJ databases">
        <authorList>
            <person name="Palmer J.M."/>
        </authorList>
    </citation>
    <scope>NUCLEOTIDE SEQUENCE [LARGE SCALE GENOMIC DNA]</scope>
    <source>
        <strain evidence="2 3">AT_MEX2019</strain>
        <tissue evidence="2">Muscle</tissue>
    </source>
</reference>
<feature type="region of interest" description="Disordered" evidence="1">
    <location>
        <begin position="40"/>
        <end position="59"/>
    </location>
</feature>
<protein>
    <submittedName>
        <fullName evidence="2">Uncharacterized protein</fullName>
    </submittedName>
</protein>
<accession>A0ABU7BTR2</accession>
<keyword evidence="3" id="KW-1185">Reference proteome</keyword>
<evidence type="ECO:0000256" key="1">
    <source>
        <dbReference type="SAM" id="MobiDB-lite"/>
    </source>
</evidence>
<feature type="compositionally biased region" description="Basic and acidic residues" evidence="1">
    <location>
        <begin position="42"/>
        <end position="59"/>
    </location>
</feature>
<feature type="non-terminal residue" evidence="2">
    <location>
        <position position="59"/>
    </location>
</feature>
<dbReference type="EMBL" id="JAHUTI010065505">
    <property type="protein sequence ID" value="MED6253336.1"/>
    <property type="molecule type" value="Genomic_DNA"/>
</dbReference>